<proteinExistence type="predicted"/>
<evidence type="ECO:0000256" key="1">
    <source>
        <dbReference type="SAM" id="MobiDB-lite"/>
    </source>
</evidence>
<reference evidence="4 8" key="3">
    <citation type="submission" date="2023-03" db="EMBL/GenBank/DDBJ databases">
        <title>Genetic diversity of Bacillus cereus sensu lato isolates from Slovenia.</title>
        <authorList>
            <person name="Abdelli M."/>
        </authorList>
    </citation>
    <scope>NUCLEOTIDE SEQUENCE [LARGE SCALE GENOMIC DNA]</scope>
    <source>
        <strain evidence="4 8">SIBC61B</strain>
    </source>
</reference>
<accession>A0A5M9H7M7</accession>
<evidence type="ECO:0000313" key="8">
    <source>
        <dbReference type="Proteomes" id="UP001221338"/>
    </source>
</evidence>
<protein>
    <submittedName>
        <fullName evidence="3">Uncharacterized protein</fullName>
    </submittedName>
</protein>
<dbReference type="Proteomes" id="UP001221338">
    <property type="component" value="Unassembled WGS sequence"/>
</dbReference>
<feature type="region of interest" description="Disordered" evidence="1">
    <location>
        <begin position="1"/>
        <end position="25"/>
    </location>
</feature>
<reference evidence="5 6" key="1">
    <citation type="submission" date="2017-04" db="EMBL/GenBank/DDBJ databases">
        <authorList>
            <person name="Criscuolo A."/>
        </authorList>
    </citation>
    <scope>NUCLEOTIDE SEQUENCE [LARGE SCALE GENOMIC DNA]</scope>
    <source>
        <strain evidence="5">16-00174</strain>
    </source>
</reference>
<dbReference type="Proteomes" id="UP000325411">
    <property type="component" value="Unassembled WGS sequence"/>
</dbReference>
<organism evidence="3 7">
    <name type="scientific">Bacillus paranthracis</name>
    <dbReference type="NCBI Taxonomy" id="2026186"/>
    <lineage>
        <taxon>Bacteria</taxon>
        <taxon>Bacillati</taxon>
        <taxon>Bacillota</taxon>
        <taxon>Bacilli</taxon>
        <taxon>Bacillales</taxon>
        <taxon>Bacillaceae</taxon>
        <taxon>Bacillus</taxon>
        <taxon>Bacillus cereus group</taxon>
    </lineage>
</organism>
<feature type="transmembrane region" description="Helical" evidence="2">
    <location>
        <begin position="101"/>
        <end position="120"/>
    </location>
</feature>
<dbReference type="RefSeq" id="WP_000509447.1">
    <property type="nucleotide sequence ID" value="NZ_CP040880.1"/>
</dbReference>
<gene>
    <name evidence="5" type="ORF">BACERE00174_05193</name>
    <name evidence="3" type="ORF">FYW06_05150</name>
    <name evidence="4" type="ORF">P6U22_05465</name>
</gene>
<dbReference type="Proteomes" id="UP000194422">
    <property type="component" value="Unassembled WGS sequence"/>
</dbReference>
<reference evidence="3 7" key="2">
    <citation type="submission" date="2019-09" db="EMBL/GenBank/DDBJ databases">
        <authorList>
            <person name="Geng P."/>
            <person name="Wan X."/>
            <person name="Zhou G."/>
            <person name="Yuan Z."/>
            <person name="Hu X."/>
        </authorList>
    </citation>
    <scope>NUCLEOTIDE SEQUENCE [LARGE SCALE GENOMIC DNA]</scope>
    <source>
        <strain evidence="3 7">EFR-4</strain>
    </source>
</reference>
<evidence type="ECO:0000256" key="2">
    <source>
        <dbReference type="SAM" id="Phobius"/>
    </source>
</evidence>
<feature type="compositionally biased region" description="Basic and acidic residues" evidence="1">
    <location>
        <begin position="10"/>
        <end position="25"/>
    </location>
</feature>
<keyword evidence="8" id="KW-1185">Reference proteome</keyword>
<evidence type="ECO:0000313" key="7">
    <source>
        <dbReference type="Proteomes" id="UP000325411"/>
    </source>
</evidence>
<evidence type="ECO:0000313" key="5">
    <source>
        <dbReference type="EMBL" id="SME39442.1"/>
    </source>
</evidence>
<dbReference type="AlphaFoldDB" id="A0A5M9H7M7"/>
<name>A0A5M9H7M7_9BACI</name>
<dbReference type="EMBL" id="VXCE01000001">
    <property type="protein sequence ID" value="KAA8481198.1"/>
    <property type="molecule type" value="Genomic_DNA"/>
</dbReference>
<keyword evidence="2" id="KW-0812">Transmembrane</keyword>
<comment type="caution">
    <text evidence="3">The sequence shown here is derived from an EMBL/GenBank/DDBJ whole genome shotgun (WGS) entry which is preliminary data.</text>
</comment>
<dbReference type="Gene3D" id="1.20.920.20">
    <property type="match status" value="1"/>
</dbReference>
<evidence type="ECO:0000313" key="6">
    <source>
        <dbReference type="Proteomes" id="UP000194422"/>
    </source>
</evidence>
<sequence>MGGRQQGKGYENRKSDRKMERLKREMVKQKRKVAKGELRKAVVYLNNLEQQLKDVMQENRDLQLEVDLYKSQVKVKDNYAKRVVYENKELREQIKNLRKKFLAVVVSYMVVAVIVSFVIAR</sequence>
<dbReference type="EMBL" id="JARPRV010000002">
    <property type="protein sequence ID" value="MDG0940649.1"/>
    <property type="molecule type" value="Genomic_DNA"/>
</dbReference>
<dbReference type="EMBL" id="FWYW01000092">
    <property type="protein sequence ID" value="SME39442.1"/>
    <property type="molecule type" value="Genomic_DNA"/>
</dbReference>
<evidence type="ECO:0000313" key="4">
    <source>
        <dbReference type="EMBL" id="MDG0940649.1"/>
    </source>
</evidence>
<evidence type="ECO:0000313" key="3">
    <source>
        <dbReference type="EMBL" id="KAA8481198.1"/>
    </source>
</evidence>
<keyword evidence="2" id="KW-0472">Membrane</keyword>
<keyword evidence="2" id="KW-1133">Transmembrane helix</keyword>